<dbReference type="GO" id="GO:0008270">
    <property type="term" value="F:zinc ion binding"/>
    <property type="evidence" value="ECO:0007669"/>
    <property type="project" value="InterPro"/>
</dbReference>
<dbReference type="InterPro" id="IPR036864">
    <property type="entry name" value="Zn2-C6_fun-type_DNA-bd_sf"/>
</dbReference>
<dbReference type="EMBL" id="PDLN01000013">
    <property type="protein sequence ID" value="RDW68588.1"/>
    <property type="molecule type" value="Genomic_DNA"/>
</dbReference>
<accession>A0A3D8R3Q7</accession>
<dbReference type="InterPro" id="IPR001138">
    <property type="entry name" value="Zn2Cys6_DnaBD"/>
</dbReference>
<comment type="caution">
    <text evidence="9">The sequence shown here is derived from an EMBL/GenBank/DDBJ whole genome shotgun (WGS) entry which is preliminary data.</text>
</comment>
<evidence type="ECO:0000256" key="2">
    <source>
        <dbReference type="ARBA" id="ARBA00022833"/>
    </source>
</evidence>
<dbReference type="AlphaFoldDB" id="A0A3D8R3Q7"/>
<reference evidence="9 10" key="1">
    <citation type="journal article" date="2018" name="IMA Fungus">
        <title>IMA Genome-F 9: Draft genome sequence of Annulohypoxylon stygium, Aspergillus mulundensis, Berkeleyomyces basicola (syn. Thielaviopsis basicola), Ceratocystis smalleyi, two Cercospora beticola strains, Coleophoma cylindrospora, Fusarium fracticaudum, Phialophora cf. hyalina, and Morchella septimelata.</title>
        <authorList>
            <person name="Wingfield B.D."/>
            <person name="Bills G.F."/>
            <person name="Dong Y."/>
            <person name="Huang W."/>
            <person name="Nel W.J."/>
            <person name="Swalarsk-Parry B.S."/>
            <person name="Vaghefi N."/>
            <person name="Wilken P.M."/>
            <person name="An Z."/>
            <person name="de Beer Z.W."/>
            <person name="De Vos L."/>
            <person name="Chen L."/>
            <person name="Duong T.A."/>
            <person name="Gao Y."/>
            <person name="Hammerbacher A."/>
            <person name="Kikkert J.R."/>
            <person name="Li Y."/>
            <person name="Li H."/>
            <person name="Li K."/>
            <person name="Li Q."/>
            <person name="Liu X."/>
            <person name="Ma X."/>
            <person name="Naidoo K."/>
            <person name="Pethybridge S.J."/>
            <person name="Sun J."/>
            <person name="Steenkamp E.T."/>
            <person name="van der Nest M.A."/>
            <person name="van Wyk S."/>
            <person name="Wingfield M.J."/>
            <person name="Xiong C."/>
            <person name="Yue Q."/>
            <person name="Zhang X."/>
        </authorList>
    </citation>
    <scope>NUCLEOTIDE SEQUENCE [LARGE SCALE GENOMIC DNA]</scope>
    <source>
        <strain evidence="9 10">BP5796</strain>
    </source>
</reference>
<proteinExistence type="predicted"/>
<keyword evidence="10" id="KW-1185">Reference proteome</keyword>
<organism evidence="9 10">
    <name type="scientific">Coleophoma crateriformis</name>
    <dbReference type="NCBI Taxonomy" id="565419"/>
    <lineage>
        <taxon>Eukaryota</taxon>
        <taxon>Fungi</taxon>
        <taxon>Dikarya</taxon>
        <taxon>Ascomycota</taxon>
        <taxon>Pezizomycotina</taxon>
        <taxon>Leotiomycetes</taxon>
        <taxon>Helotiales</taxon>
        <taxon>Dermateaceae</taxon>
        <taxon>Coleophoma</taxon>
    </lineage>
</organism>
<keyword evidence="6" id="KW-0539">Nucleus</keyword>
<dbReference type="CDD" id="cd00067">
    <property type="entry name" value="GAL4"/>
    <property type="match status" value="1"/>
</dbReference>
<dbReference type="Pfam" id="PF00172">
    <property type="entry name" value="Zn_clus"/>
    <property type="match status" value="1"/>
</dbReference>
<dbReference type="SMART" id="SM00066">
    <property type="entry name" value="GAL4"/>
    <property type="match status" value="1"/>
</dbReference>
<dbReference type="GO" id="GO:0000981">
    <property type="term" value="F:DNA-binding transcription factor activity, RNA polymerase II-specific"/>
    <property type="evidence" value="ECO:0007669"/>
    <property type="project" value="InterPro"/>
</dbReference>
<dbReference type="OrthoDB" id="3172332at2759"/>
<dbReference type="GO" id="GO:0003677">
    <property type="term" value="F:DNA binding"/>
    <property type="evidence" value="ECO:0007669"/>
    <property type="project" value="UniProtKB-KW"/>
</dbReference>
<dbReference type="PANTHER" id="PTHR36206">
    <property type="entry name" value="ASPERCRYPTIN BIOSYNTHESIS CLUSTER-SPECIFIC TRANSCRIPTION REGULATOR ATNN-RELATED"/>
    <property type="match status" value="1"/>
</dbReference>
<keyword evidence="3" id="KW-0805">Transcription regulation</keyword>
<dbReference type="SUPFAM" id="SSF57701">
    <property type="entry name" value="Zn2/Cys6 DNA-binding domain"/>
    <property type="match status" value="1"/>
</dbReference>
<evidence type="ECO:0000256" key="1">
    <source>
        <dbReference type="ARBA" id="ARBA00022723"/>
    </source>
</evidence>
<dbReference type="PANTHER" id="PTHR36206:SF4">
    <property type="entry name" value="HYPOTHETICAL CONSERVED PROTEIN (EUROFUNG)-RELATED"/>
    <property type="match status" value="1"/>
</dbReference>
<name>A0A3D8R3Q7_9HELO</name>
<dbReference type="Gene3D" id="4.10.240.10">
    <property type="entry name" value="Zn(2)-C6 fungal-type DNA-binding domain"/>
    <property type="match status" value="1"/>
</dbReference>
<dbReference type="InterPro" id="IPR052360">
    <property type="entry name" value="Transcr_Regulatory_Proteins"/>
</dbReference>
<dbReference type="PROSITE" id="PS50048">
    <property type="entry name" value="ZN2_CY6_FUNGAL_2"/>
    <property type="match status" value="1"/>
</dbReference>
<protein>
    <recommendedName>
        <fullName evidence="8">Zn(2)-C6 fungal-type domain-containing protein</fullName>
    </recommendedName>
</protein>
<dbReference type="Proteomes" id="UP000256328">
    <property type="component" value="Unassembled WGS sequence"/>
</dbReference>
<evidence type="ECO:0000313" key="9">
    <source>
        <dbReference type="EMBL" id="RDW68588.1"/>
    </source>
</evidence>
<keyword evidence="2" id="KW-0862">Zinc</keyword>
<keyword evidence="4" id="KW-0238">DNA-binding</keyword>
<evidence type="ECO:0000256" key="6">
    <source>
        <dbReference type="ARBA" id="ARBA00023242"/>
    </source>
</evidence>
<feature type="domain" description="Zn(2)-C6 fungal-type" evidence="8">
    <location>
        <begin position="55"/>
        <end position="84"/>
    </location>
</feature>
<evidence type="ECO:0000256" key="4">
    <source>
        <dbReference type="ARBA" id="ARBA00023125"/>
    </source>
</evidence>
<sequence>MKKSELLLVDRSLSSGAGVSARPPTEAATDPLYEHGRAPSGSRRIRAKAAKVKTGCRNCKIRRIKCDEGQPGCQRCWKYGIYCSGYSWPTKSHQAESRVLAPMRNGSQISLRAICPRYVEPAQLTLLPFPGSNKDEMECRYFGYYLEDIATKIGGPGFSDLWVKVIPQVGDTHPYIAQAIVALGALSRSRQVQDKAQQIQHRVYALAKHVESLSGMRKVLYQDGYDKRIAMHACLLIFCFESLQGHQAAASMHAAGGVSLLESWNHERNFKGAMELGDTVGDSSSLSYAIACLDFQALAFVDARSADLHKHTAQRLKKWIKSMPTIYGPTGHFKSLDDCRTYGHMIMRRTFHFIRTVRIYLARNNRSFVMPNADGETANLHPGNNTWTSGPVRASEVPEEMLQEYNEHMDDIRRWQVAAEPVIAQARRIKDSDQFTSATVALIRCTMTILTLAGTLIDEGEYDKYIVEFREITSLVTSVWAAVTRTRNPFTFQTGMLPALLLVGMHCRDREIRDQAISLMSSGEGYREGIWDSIAIGKISVALRDLEEKWVDADGHIPGEMRALLVSCSIMLEEKTAQLVITQKAAPGDTNYQVKPVSLAW</sequence>
<evidence type="ECO:0000256" key="5">
    <source>
        <dbReference type="ARBA" id="ARBA00023163"/>
    </source>
</evidence>
<feature type="region of interest" description="Disordered" evidence="7">
    <location>
        <begin position="15"/>
        <end position="43"/>
    </location>
</feature>
<evidence type="ECO:0000259" key="8">
    <source>
        <dbReference type="PROSITE" id="PS50048"/>
    </source>
</evidence>
<dbReference type="PROSITE" id="PS00463">
    <property type="entry name" value="ZN2_CY6_FUNGAL_1"/>
    <property type="match status" value="1"/>
</dbReference>
<evidence type="ECO:0000256" key="3">
    <source>
        <dbReference type="ARBA" id="ARBA00023015"/>
    </source>
</evidence>
<keyword evidence="1" id="KW-0479">Metal-binding</keyword>
<evidence type="ECO:0000256" key="7">
    <source>
        <dbReference type="SAM" id="MobiDB-lite"/>
    </source>
</evidence>
<evidence type="ECO:0000313" key="10">
    <source>
        <dbReference type="Proteomes" id="UP000256328"/>
    </source>
</evidence>
<gene>
    <name evidence="9" type="ORF">BP5796_09245</name>
</gene>
<keyword evidence="5" id="KW-0804">Transcription</keyword>